<sequence length="475" mass="50372">MAVQRDQFSQHDALGLAELVRKREVSPGELLDAAIARTEKADPKYNFLAREHYDLARKAIDAGLPQGPLTGVPWLVKDLNTYIEGTVTGQGSRFYKNNVGTVTSEIVRRYQRAGLVIFGKTTTPEFGLTGTTESIAEGATRNPWNPEHIAGGSSGGAAAAVAAGVIPAAHATDGGGSIRIPASCCGLFGLKPSRGRTPMGPLRTEGWGGLSIHHVVSRSVRDSAALLDATRGPEPGSRYAAPTPERAYLAEVGRDPGKLRIALWLTTPGGTPVDPEVLDAARATARLAESLGHHVEEAAPKIDAAAVGQASFVLMGASVAAELDDRAKAMGVTLGPDLVEPVTLAFRELGAKFPATEWVRGNNALQAAAVELARFMDNYDVILSPTIAVVPPKLGTIHLAQDFQTFIKNVTPFTPWTGLFNQTGQPSMSVPLGMSKTGLPIGSMFTARYGDEATLFRLAAQLEKAQPWFDRRPAA</sequence>
<organism evidence="3 4">
    <name type="scientific">Tsuneonella aeria</name>
    <dbReference type="NCBI Taxonomy" id="1837929"/>
    <lineage>
        <taxon>Bacteria</taxon>
        <taxon>Pseudomonadati</taxon>
        <taxon>Pseudomonadota</taxon>
        <taxon>Alphaproteobacteria</taxon>
        <taxon>Sphingomonadales</taxon>
        <taxon>Erythrobacteraceae</taxon>
        <taxon>Tsuneonella</taxon>
    </lineage>
</organism>
<keyword evidence="4" id="KW-1185">Reference proteome</keyword>
<dbReference type="OrthoDB" id="7490557at2"/>
<protein>
    <submittedName>
        <fullName evidence="3">Amidase</fullName>
    </submittedName>
</protein>
<dbReference type="GO" id="GO:0003824">
    <property type="term" value="F:catalytic activity"/>
    <property type="evidence" value="ECO:0007669"/>
    <property type="project" value="InterPro"/>
</dbReference>
<accession>A0A6I4TDS0</accession>
<comment type="caution">
    <text evidence="3">The sequence shown here is derived from an EMBL/GenBank/DDBJ whole genome shotgun (WGS) entry which is preliminary data.</text>
</comment>
<evidence type="ECO:0000259" key="2">
    <source>
        <dbReference type="Pfam" id="PF01425"/>
    </source>
</evidence>
<dbReference type="Proteomes" id="UP000439522">
    <property type="component" value="Unassembled WGS sequence"/>
</dbReference>
<comment type="similarity">
    <text evidence="1">Belongs to the amidase family.</text>
</comment>
<dbReference type="InterPro" id="IPR000120">
    <property type="entry name" value="Amidase"/>
</dbReference>
<evidence type="ECO:0000256" key="1">
    <source>
        <dbReference type="ARBA" id="ARBA00009199"/>
    </source>
</evidence>
<gene>
    <name evidence="3" type="ORF">GRI40_03560</name>
</gene>
<dbReference type="Pfam" id="PF01425">
    <property type="entry name" value="Amidase"/>
    <property type="match status" value="1"/>
</dbReference>
<name>A0A6I4TDS0_9SPHN</name>
<dbReference type="EMBL" id="WTZA01000001">
    <property type="protein sequence ID" value="MXO74300.1"/>
    <property type="molecule type" value="Genomic_DNA"/>
</dbReference>
<feature type="domain" description="Amidase" evidence="2">
    <location>
        <begin position="29"/>
        <end position="455"/>
    </location>
</feature>
<dbReference type="SUPFAM" id="SSF75304">
    <property type="entry name" value="Amidase signature (AS) enzymes"/>
    <property type="match status" value="1"/>
</dbReference>
<proteinExistence type="inferred from homology"/>
<dbReference type="AlphaFoldDB" id="A0A6I4TDS0"/>
<dbReference type="Gene3D" id="3.90.1300.10">
    <property type="entry name" value="Amidase signature (AS) domain"/>
    <property type="match status" value="1"/>
</dbReference>
<evidence type="ECO:0000313" key="3">
    <source>
        <dbReference type="EMBL" id="MXO74300.1"/>
    </source>
</evidence>
<reference evidence="3 4" key="1">
    <citation type="submission" date="2019-12" db="EMBL/GenBank/DDBJ databases">
        <title>Genomic-based taxomic classification of the family Erythrobacteraceae.</title>
        <authorList>
            <person name="Xu L."/>
        </authorList>
    </citation>
    <scope>NUCLEOTIDE SEQUENCE [LARGE SCALE GENOMIC DNA]</scope>
    <source>
        <strain evidence="3 4">100921-2</strain>
    </source>
</reference>
<evidence type="ECO:0000313" key="4">
    <source>
        <dbReference type="Proteomes" id="UP000439522"/>
    </source>
</evidence>
<dbReference type="PANTHER" id="PTHR11895:SF7">
    <property type="entry name" value="GLUTAMYL-TRNA(GLN) AMIDOTRANSFERASE SUBUNIT A, MITOCHONDRIAL"/>
    <property type="match status" value="1"/>
</dbReference>
<dbReference type="InterPro" id="IPR020556">
    <property type="entry name" value="Amidase_CS"/>
</dbReference>
<dbReference type="InterPro" id="IPR023631">
    <property type="entry name" value="Amidase_dom"/>
</dbReference>
<dbReference type="InterPro" id="IPR036928">
    <property type="entry name" value="AS_sf"/>
</dbReference>
<dbReference type="PROSITE" id="PS00571">
    <property type="entry name" value="AMIDASES"/>
    <property type="match status" value="1"/>
</dbReference>
<dbReference type="PANTHER" id="PTHR11895">
    <property type="entry name" value="TRANSAMIDASE"/>
    <property type="match status" value="1"/>
</dbReference>